<name>A0ABP0U9K2_9BRYO</name>
<evidence type="ECO:0000313" key="1">
    <source>
        <dbReference type="EMBL" id="CAK9213579.1"/>
    </source>
</evidence>
<organism evidence="1 2">
    <name type="scientific">Sphagnum troendelagicum</name>
    <dbReference type="NCBI Taxonomy" id="128251"/>
    <lineage>
        <taxon>Eukaryota</taxon>
        <taxon>Viridiplantae</taxon>
        <taxon>Streptophyta</taxon>
        <taxon>Embryophyta</taxon>
        <taxon>Bryophyta</taxon>
        <taxon>Sphagnophytina</taxon>
        <taxon>Sphagnopsida</taxon>
        <taxon>Sphagnales</taxon>
        <taxon>Sphagnaceae</taxon>
        <taxon>Sphagnum</taxon>
    </lineage>
</organism>
<proteinExistence type="predicted"/>
<gene>
    <name evidence="1" type="ORF">CSSPTR1EN2_LOCUS11807</name>
</gene>
<sequence>MKEGSLGVLPELGIMYLQARKVVDVVDSALECQSFSSIPKVSEALKNEFKKLQQDAGTSGEWAGLLGAADIILKRSAILNSLSNLGLEFWHNIVYSG</sequence>
<dbReference type="Proteomes" id="UP001497512">
    <property type="component" value="Chromosome 19"/>
</dbReference>
<protein>
    <submittedName>
        <fullName evidence="1">Uncharacterized protein</fullName>
    </submittedName>
</protein>
<accession>A0ABP0U9K2</accession>
<dbReference type="EMBL" id="OZ019911">
    <property type="protein sequence ID" value="CAK9213579.1"/>
    <property type="molecule type" value="Genomic_DNA"/>
</dbReference>
<evidence type="ECO:0000313" key="2">
    <source>
        <dbReference type="Proteomes" id="UP001497512"/>
    </source>
</evidence>
<reference evidence="1" key="1">
    <citation type="submission" date="2024-02" db="EMBL/GenBank/DDBJ databases">
        <authorList>
            <consortium name="ELIXIR-Norway"/>
            <consortium name="Elixir Norway"/>
        </authorList>
    </citation>
    <scope>NUCLEOTIDE SEQUENCE</scope>
</reference>
<keyword evidence="2" id="KW-1185">Reference proteome</keyword>